<dbReference type="GO" id="GO:0006888">
    <property type="term" value="P:endoplasmic reticulum to Golgi vesicle-mediated transport"/>
    <property type="evidence" value="ECO:0007669"/>
    <property type="project" value="TreeGrafter"/>
</dbReference>
<gene>
    <name evidence="5" type="ORF">MELIAE_LOCUS7709</name>
</gene>
<dbReference type="Pfam" id="PF00566">
    <property type="entry name" value="RabGAP-TBC"/>
    <property type="match status" value="1"/>
</dbReference>
<dbReference type="FunFam" id="1.10.8.1310:FF:000001">
    <property type="entry name" value="TBC1 domain family, member 20"/>
    <property type="match status" value="1"/>
</dbReference>
<dbReference type="PANTHER" id="PTHR20913:SF7">
    <property type="entry name" value="RE60063P"/>
    <property type="match status" value="1"/>
</dbReference>
<dbReference type="PROSITE" id="PS50086">
    <property type="entry name" value="TBC_RABGAP"/>
    <property type="match status" value="1"/>
</dbReference>
<dbReference type="InterPro" id="IPR045913">
    <property type="entry name" value="TBC20/Gyp8-like"/>
</dbReference>
<keyword evidence="1" id="KW-0343">GTPase activation</keyword>
<keyword evidence="3" id="KW-0472">Membrane</keyword>
<dbReference type="Proteomes" id="UP001154078">
    <property type="component" value="Chromosome 5"/>
</dbReference>
<sequence length="421" mass="49677">MENHNSELSSLEESSSIQNTETSYKDIEESDLDTRSELKFDQENETPEEIDKKKRIELALSRKESSVKTWQDLAYERYGIVSDELRRRAWPLLLDIDPDVTEKTPSLADLSTHPEYDQVILDVNRSLKRFPPGIPYEQRVALQDQLTVLILRVIIKYPHLRYYQGYHDVAVTFLMVVGEAVAFSIMEKLSTNHLRECMEPTMEKTDYRLNYIYSLLRKVDKELHDYMDSAEVGTMFALPWYLTWFGHSLNKYKDVVRLYDFFLASPPLMPLYVTTALVINRRQDVFEAGCDMAMIHVVLSQIPNNLDFEEILIMASKYYAKHPPETLEAHVKQRVKKQIERRRKDQEEMKRRMNKKNSLWVRINKQIAPWMLITRGKYGLLFAAATVIIGFYAYYLNISESTRMPFIRYIVQYFSRKKINT</sequence>
<proteinExistence type="predicted"/>
<dbReference type="PANTHER" id="PTHR20913">
    <property type="entry name" value="TBC1 DOMAIN FAMILY MEMBER 20/GTPASE"/>
    <property type="match status" value="1"/>
</dbReference>
<evidence type="ECO:0000256" key="3">
    <source>
        <dbReference type="SAM" id="Phobius"/>
    </source>
</evidence>
<dbReference type="GO" id="GO:0005789">
    <property type="term" value="C:endoplasmic reticulum membrane"/>
    <property type="evidence" value="ECO:0007669"/>
    <property type="project" value="TreeGrafter"/>
</dbReference>
<dbReference type="Gene3D" id="1.10.8.1310">
    <property type="match status" value="1"/>
</dbReference>
<reference evidence="5" key="1">
    <citation type="submission" date="2021-12" db="EMBL/GenBank/DDBJ databases">
        <authorList>
            <person name="King R."/>
        </authorList>
    </citation>
    <scope>NUCLEOTIDE SEQUENCE</scope>
</reference>
<evidence type="ECO:0000313" key="5">
    <source>
        <dbReference type="EMBL" id="CAH0556855.1"/>
    </source>
</evidence>
<dbReference type="SUPFAM" id="SSF47923">
    <property type="entry name" value="Ypt/Rab-GAP domain of gyp1p"/>
    <property type="match status" value="2"/>
</dbReference>
<evidence type="ECO:0000256" key="2">
    <source>
        <dbReference type="SAM" id="MobiDB-lite"/>
    </source>
</evidence>
<dbReference type="EMBL" id="OV121136">
    <property type="protein sequence ID" value="CAH0556855.1"/>
    <property type="molecule type" value="Genomic_DNA"/>
</dbReference>
<keyword evidence="3" id="KW-1133">Transmembrane helix</keyword>
<feature type="transmembrane region" description="Helical" evidence="3">
    <location>
        <begin position="378"/>
        <end position="398"/>
    </location>
</feature>
<evidence type="ECO:0000313" key="6">
    <source>
        <dbReference type="Proteomes" id="UP001154078"/>
    </source>
</evidence>
<dbReference type="OrthoDB" id="206700at2759"/>
<dbReference type="SMART" id="SM00164">
    <property type="entry name" value="TBC"/>
    <property type="match status" value="1"/>
</dbReference>
<dbReference type="InterPro" id="IPR035969">
    <property type="entry name" value="Rab-GAP_TBC_sf"/>
</dbReference>
<evidence type="ECO:0000259" key="4">
    <source>
        <dbReference type="PROSITE" id="PS50086"/>
    </source>
</evidence>
<protein>
    <recommendedName>
        <fullName evidence="4">Rab-GAP TBC domain-containing protein</fullName>
    </recommendedName>
</protein>
<evidence type="ECO:0000256" key="1">
    <source>
        <dbReference type="ARBA" id="ARBA00022468"/>
    </source>
</evidence>
<feature type="compositionally biased region" description="Basic and acidic residues" evidence="2">
    <location>
        <begin position="23"/>
        <end position="42"/>
    </location>
</feature>
<feature type="domain" description="Rab-GAP TBC" evidence="4">
    <location>
        <begin position="80"/>
        <end position="266"/>
    </location>
</feature>
<feature type="region of interest" description="Disordered" evidence="2">
    <location>
        <begin position="1"/>
        <end position="48"/>
    </location>
</feature>
<dbReference type="GO" id="GO:0005096">
    <property type="term" value="F:GTPase activator activity"/>
    <property type="evidence" value="ECO:0007669"/>
    <property type="project" value="UniProtKB-KW"/>
</dbReference>
<keyword evidence="6" id="KW-1185">Reference proteome</keyword>
<organism evidence="5 6">
    <name type="scientific">Brassicogethes aeneus</name>
    <name type="common">Rape pollen beetle</name>
    <name type="synonym">Meligethes aeneus</name>
    <dbReference type="NCBI Taxonomy" id="1431903"/>
    <lineage>
        <taxon>Eukaryota</taxon>
        <taxon>Metazoa</taxon>
        <taxon>Ecdysozoa</taxon>
        <taxon>Arthropoda</taxon>
        <taxon>Hexapoda</taxon>
        <taxon>Insecta</taxon>
        <taxon>Pterygota</taxon>
        <taxon>Neoptera</taxon>
        <taxon>Endopterygota</taxon>
        <taxon>Coleoptera</taxon>
        <taxon>Polyphaga</taxon>
        <taxon>Cucujiformia</taxon>
        <taxon>Nitidulidae</taxon>
        <taxon>Meligethinae</taxon>
        <taxon>Brassicogethes</taxon>
    </lineage>
</organism>
<keyword evidence="3" id="KW-0812">Transmembrane</keyword>
<dbReference type="AlphaFoldDB" id="A0A9P0FJC6"/>
<dbReference type="Gene3D" id="1.10.472.80">
    <property type="entry name" value="Ypt/Rab-GAP domain of gyp1p, domain 3"/>
    <property type="match status" value="1"/>
</dbReference>
<feature type="compositionally biased region" description="Low complexity" evidence="2">
    <location>
        <begin position="1"/>
        <end position="16"/>
    </location>
</feature>
<dbReference type="InterPro" id="IPR000195">
    <property type="entry name" value="Rab-GAP-TBC_dom"/>
</dbReference>
<accession>A0A9P0FJC6</accession>
<name>A0A9P0FJC6_BRAAE</name>